<dbReference type="RefSeq" id="WP_068206164.1">
    <property type="nucleotide sequence ID" value="NZ_CP013355.1"/>
</dbReference>
<protein>
    <recommendedName>
        <fullName evidence="3">DUF4932 domain-containing protein</fullName>
    </recommendedName>
</protein>
<evidence type="ECO:0008006" key="3">
    <source>
        <dbReference type="Google" id="ProtNLM"/>
    </source>
</evidence>
<dbReference type="EMBL" id="CP013355">
    <property type="protein sequence ID" value="AMC10297.1"/>
    <property type="molecule type" value="Genomic_DNA"/>
</dbReference>
<reference evidence="2" key="1">
    <citation type="submission" date="2015-12" db="EMBL/GenBank/DDBJ databases">
        <title>Complete genome sequence of Lutibacter profundus strain LP1.</title>
        <authorList>
            <person name="Wissuwa J."/>
            <person name="Le Moine Bauer S."/>
            <person name="Stokke R."/>
            <person name="Dahle H."/>
            <person name="Steen I.H."/>
        </authorList>
    </citation>
    <scope>NUCLEOTIDE SEQUENCE [LARGE SCALE GENOMIC DNA]</scope>
    <source>
        <strain evidence="2">LP1</strain>
    </source>
</reference>
<dbReference type="AlphaFoldDB" id="A0A109RN42"/>
<accession>A0A109RN42</accession>
<sequence>MKKTIFLILLLASLKCIGQKSKLNITIDERIETIYTIAFLDNYFLVNNHDNLYKSKLNSKFKALKNHKAVALFDTLSKKHDFNFNNVTDWVLQFGEFPELNKVREVVNPNSFDESKGDYLIRKFKKELISFNQDSLFQAYLIEVKELNEKVIKQVKQSKSIQYLPAYLEKYYGSELGSYNLILSPLVHSGGFNSKFIADGKIEVYAIIGPNGEIEHIPYFEKGYLEMDMILHEFGHSFVNPLTEKFQDEIATIKEKYYTESLKKDGKTQAYGEWKYLFNELVIRAITIRIANKYFGTEKAKELLNYEKSIGFSLVENIVEILKEYENNREKYSEFSAFYPILIERMK</sequence>
<name>A0A109RN42_9FLAO</name>
<dbReference type="KEGG" id="lut:Lupro_03070"/>
<proteinExistence type="predicted"/>
<evidence type="ECO:0000313" key="1">
    <source>
        <dbReference type="EMBL" id="AMC10297.1"/>
    </source>
</evidence>
<evidence type="ECO:0000313" key="2">
    <source>
        <dbReference type="Proteomes" id="UP000059672"/>
    </source>
</evidence>
<dbReference type="OrthoDB" id="6402335at2"/>
<dbReference type="InterPro" id="IPR032560">
    <property type="entry name" value="DUF4932"/>
</dbReference>
<gene>
    <name evidence="1" type="ORF">Lupro_03070</name>
</gene>
<dbReference type="PATRIC" id="fig|1622118.3.peg.642"/>
<dbReference type="Proteomes" id="UP000059672">
    <property type="component" value="Chromosome"/>
</dbReference>
<reference evidence="1 2" key="2">
    <citation type="journal article" date="2016" name="Int. J. Syst. Evol. Microbiol.">
        <title>Lutibacter profundi sp. nov., isolated from a deep-sea hydrothermal system on the Arctic Mid-Ocean Ridge and emended description of the genus Lutibacter.</title>
        <authorList>
            <person name="Le Moine Bauer S."/>
            <person name="Roalkvam I."/>
            <person name="Steen I.H."/>
            <person name="Dahle H."/>
        </authorList>
    </citation>
    <scope>NUCLEOTIDE SEQUENCE [LARGE SCALE GENOMIC DNA]</scope>
    <source>
        <strain evidence="1 2">LP1</strain>
    </source>
</reference>
<organism evidence="1 2">
    <name type="scientific">Lutibacter profundi</name>
    <dbReference type="NCBI Taxonomy" id="1622118"/>
    <lineage>
        <taxon>Bacteria</taxon>
        <taxon>Pseudomonadati</taxon>
        <taxon>Bacteroidota</taxon>
        <taxon>Flavobacteriia</taxon>
        <taxon>Flavobacteriales</taxon>
        <taxon>Flavobacteriaceae</taxon>
        <taxon>Lutibacter</taxon>
    </lineage>
</organism>
<dbReference type="Pfam" id="PF16286">
    <property type="entry name" value="DUF4932"/>
    <property type="match status" value="1"/>
</dbReference>
<keyword evidence="2" id="KW-1185">Reference proteome</keyword>
<dbReference type="STRING" id="1622118.Lupro_03070"/>